<dbReference type="Pfam" id="PF17390">
    <property type="entry name" value="Bac_rhamnosid_C"/>
    <property type="match status" value="1"/>
</dbReference>
<feature type="region of interest" description="Disordered" evidence="1">
    <location>
        <begin position="1131"/>
        <end position="1204"/>
    </location>
</feature>
<evidence type="ECO:0000256" key="1">
    <source>
        <dbReference type="SAM" id="MobiDB-lite"/>
    </source>
</evidence>
<dbReference type="PANTHER" id="PTHR34987:SF5">
    <property type="entry name" value="ALPHA-RHAMNOSIDASE"/>
    <property type="match status" value="1"/>
</dbReference>
<dbReference type="Pfam" id="PF20400">
    <property type="entry name" value="BAR_4"/>
    <property type="match status" value="1"/>
</dbReference>
<dbReference type="PROSITE" id="PS51257">
    <property type="entry name" value="PROKAR_LIPOPROTEIN"/>
    <property type="match status" value="1"/>
</dbReference>
<evidence type="ECO:0000259" key="3">
    <source>
        <dbReference type="PROSITE" id="PS50003"/>
    </source>
</evidence>
<feature type="signal peptide" evidence="2">
    <location>
        <begin position="1"/>
        <end position="22"/>
    </location>
</feature>
<name>A0A5N6JYP1_MONLA</name>
<gene>
    <name evidence="4" type="ORF">EYC80_009641</name>
</gene>
<feature type="compositionally biased region" description="Polar residues" evidence="1">
    <location>
        <begin position="1168"/>
        <end position="1188"/>
    </location>
</feature>
<feature type="chain" id="PRO_5024868462" description="PH domain-containing protein" evidence="2">
    <location>
        <begin position="23"/>
        <end position="1204"/>
    </location>
</feature>
<dbReference type="Proteomes" id="UP000326757">
    <property type="component" value="Unassembled WGS sequence"/>
</dbReference>
<keyword evidence="5" id="KW-1185">Reference proteome</keyword>
<feature type="domain" description="PH" evidence="3">
    <location>
        <begin position="1021"/>
        <end position="1131"/>
    </location>
</feature>
<sequence>MATIRRLLSFVTLTLSLSSVSAQACWKDTTCSGPLEAAFPGPWDENIYAPSSRQISPKSVLSAQTGTVISDFKGSIGLSGNGSKYTLDFGKEVGGLVTLKYSSTGPGALGLAFTEAKNYIGEWSDSSNGAFKGPDGAIYANFTSAGSGTYTMPDLSLRGGFRYLTLFLITNGTASVNVSSIVLDIGFQPTWPNLKAYQGYFHSSDEMLNKIWYSGAYTLQTNAVPVNTGRQIPTVKVGWANNGTLGPGDTIIVDGAKRDRAVWPGDMGIAVPSTFISIGDLVSVKNALQVMYNYQNNVTGAFPEAGPPLLQMGSDTYHMWTMIGTYNYVLYTNDTSFLLQNWAKYQLAMNYVYGKVGAAGLLEVTGIRDWARWQQGYNNSEAQMILYRTLLTGAELATWAEDTTNLTATWNSHAASLKTAINTYCFDSTYGAFKDNATATSLHPQDANSMAILFGVVSPTSSTAQNISTNLLKNWTPIGAVAPELPENISPFISSFEIQAHFTIGQTNRALDLIRRSWGWYLNNPNGTESTVIEGYLQNGTFAYRSSRGYSYDTSYVSHSHGWSSGPTSALTEFVLGLSVTSPVGQTWKLTPQFGDLTSAEGGFVTKLGKFQASWNLTSTGYTLNYVVPEGTTGSMILPVREAGVVPSILVDGERIRETRDFKIQNGGVVLKATGGKHSIVDSRLPTDTATRVENTTPLIDLSLHANMSGTQVAGTPGSHPGNMPVRSFSTNSALTDRTDEGEAVPLENPKDTSELLGERLRAWKHAVGYLEEFIGATEKVQRQQSKEYEKVLKTIANPLKEGHHFQQELGGIAGLFEGMRTNTQGLINSHLETEKNIKGTVLPILDRLHKEIKHKSKELLSGASKGAKEVEKARSVTQKHIELLGSQTSNYQSAGSSMKSNEDPYIVHRGIIHRLHKQVMEENTNRHDLIQVQNNFAQFESHIIEIIQQTMMSFTQIVTSQSQREQTLWADILNNCQGIPMNLEWDGFVHRNQALLIDPNAPDRSVESINFPNQNHASTQALIEGTLERKSRNKLSFAGYTTGYYVVTPSKYLHEFKDNDNIRKDPVPELSIYLPDATIGSTNGDKFNVKGKDVSKGIGSKLSGTSEIAFKATSPADATKWWEVIRSVTGSGPADGSSSGPTSPLSPLSPAGSAAYPAEKSPVPIQTAGTISGGETVTSPVAQTPVGNATDFAPGAMDEKKTG</sequence>
<dbReference type="Gene3D" id="2.30.29.30">
    <property type="entry name" value="Pleckstrin-homology domain (PH domain)/Phosphotyrosine-binding domain (PTB)"/>
    <property type="match status" value="1"/>
</dbReference>
<dbReference type="InterPro" id="IPR008928">
    <property type="entry name" value="6-hairpin_glycosidase_sf"/>
</dbReference>
<dbReference type="Gene3D" id="1.20.1270.60">
    <property type="entry name" value="Arfaptin homology (AH) domain/BAR domain"/>
    <property type="match status" value="1"/>
</dbReference>
<dbReference type="Pfam" id="PF17389">
    <property type="entry name" value="Bac_rhamnosid6H"/>
    <property type="match status" value="1"/>
</dbReference>
<dbReference type="Pfam" id="PF20399">
    <property type="entry name" value="PH_20"/>
    <property type="match status" value="1"/>
</dbReference>
<dbReference type="Gene3D" id="1.50.10.10">
    <property type="match status" value="1"/>
</dbReference>
<dbReference type="Gene3D" id="2.60.420.10">
    <property type="entry name" value="Maltose phosphorylase, domain 3"/>
    <property type="match status" value="1"/>
</dbReference>
<dbReference type="PANTHER" id="PTHR34987">
    <property type="entry name" value="C, PUTATIVE (AFU_ORTHOLOGUE AFUA_3G02880)-RELATED"/>
    <property type="match status" value="1"/>
</dbReference>
<dbReference type="InterPro" id="IPR027267">
    <property type="entry name" value="AH/BAR_dom_sf"/>
</dbReference>
<dbReference type="SMART" id="SM00233">
    <property type="entry name" value="PH"/>
    <property type="match status" value="1"/>
</dbReference>
<evidence type="ECO:0000313" key="4">
    <source>
        <dbReference type="EMBL" id="KAB8294207.1"/>
    </source>
</evidence>
<dbReference type="InterPro" id="IPR046868">
    <property type="entry name" value="BAR_4"/>
</dbReference>
<dbReference type="OrthoDB" id="10036721at2759"/>
<proteinExistence type="predicted"/>
<dbReference type="GO" id="GO:0003824">
    <property type="term" value="F:catalytic activity"/>
    <property type="evidence" value="ECO:0007669"/>
    <property type="project" value="UniProtKB-ARBA"/>
</dbReference>
<protein>
    <recommendedName>
        <fullName evidence="3">PH domain-containing protein</fullName>
    </recommendedName>
</protein>
<dbReference type="InterPro" id="IPR012341">
    <property type="entry name" value="6hp_glycosidase-like_sf"/>
</dbReference>
<dbReference type="InterPro" id="IPR035398">
    <property type="entry name" value="Bac_rhamnosid_C"/>
</dbReference>
<accession>A0A5N6JYP1</accession>
<dbReference type="AlphaFoldDB" id="A0A5N6JYP1"/>
<organism evidence="4 5">
    <name type="scientific">Monilinia laxa</name>
    <name type="common">Brown rot fungus</name>
    <name type="synonym">Sclerotinia laxa</name>
    <dbReference type="NCBI Taxonomy" id="61186"/>
    <lineage>
        <taxon>Eukaryota</taxon>
        <taxon>Fungi</taxon>
        <taxon>Dikarya</taxon>
        <taxon>Ascomycota</taxon>
        <taxon>Pezizomycotina</taxon>
        <taxon>Leotiomycetes</taxon>
        <taxon>Helotiales</taxon>
        <taxon>Sclerotiniaceae</taxon>
        <taxon>Monilinia</taxon>
    </lineage>
</organism>
<keyword evidence="2" id="KW-0732">Signal</keyword>
<dbReference type="GO" id="GO:0005975">
    <property type="term" value="P:carbohydrate metabolic process"/>
    <property type="evidence" value="ECO:0007669"/>
    <property type="project" value="InterPro"/>
</dbReference>
<dbReference type="CDD" id="cd13311">
    <property type="entry name" value="PH_Slm1"/>
    <property type="match status" value="1"/>
</dbReference>
<dbReference type="PROSITE" id="PS50003">
    <property type="entry name" value="PH_DOMAIN"/>
    <property type="match status" value="1"/>
</dbReference>
<dbReference type="FunFam" id="1.50.10.10:FF:000052">
    <property type="entry name" value="Alpha-L-rhamnosidase B, putative"/>
    <property type="match status" value="1"/>
</dbReference>
<dbReference type="InterPro" id="IPR035396">
    <property type="entry name" value="Bac_rhamnosid6H"/>
</dbReference>
<comment type="caution">
    <text evidence="4">The sequence shown here is derived from an EMBL/GenBank/DDBJ whole genome shotgun (WGS) entry which is preliminary data.</text>
</comment>
<dbReference type="EMBL" id="VIGI01000011">
    <property type="protein sequence ID" value="KAB8294207.1"/>
    <property type="molecule type" value="Genomic_DNA"/>
</dbReference>
<dbReference type="InterPro" id="IPR001849">
    <property type="entry name" value="PH_domain"/>
</dbReference>
<evidence type="ECO:0000256" key="2">
    <source>
        <dbReference type="SAM" id="SignalP"/>
    </source>
</evidence>
<dbReference type="SUPFAM" id="SSF103657">
    <property type="entry name" value="BAR/IMD domain-like"/>
    <property type="match status" value="1"/>
</dbReference>
<dbReference type="InterPro" id="IPR043453">
    <property type="entry name" value="Slm1_PH"/>
</dbReference>
<dbReference type="InterPro" id="IPR046869">
    <property type="entry name" value="SLM1/RGC1-like_PH"/>
</dbReference>
<dbReference type="SUPFAM" id="SSF50729">
    <property type="entry name" value="PH domain-like"/>
    <property type="match status" value="1"/>
</dbReference>
<dbReference type="SUPFAM" id="SSF48208">
    <property type="entry name" value="Six-hairpin glycosidases"/>
    <property type="match status" value="1"/>
</dbReference>
<dbReference type="InterPro" id="IPR011993">
    <property type="entry name" value="PH-like_dom_sf"/>
</dbReference>
<evidence type="ECO:0000313" key="5">
    <source>
        <dbReference type="Proteomes" id="UP000326757"/>
    </source>
</evidence>
<reference evidence="4 5" key="1">
    <citation type="submission" date="2019-06" db="EMBL/GenBank/DDBJ databases">
        <title>Genome Sequence of the Brown Rot Fungal Pathogen Monilinia laxa.</title>
        <authorList>
            <person name="De Miccolis Angelini R.M."/>
            <person name="Landi L."/>
            <person name="Abate D."/>
            <person name="Pollastro S."/>
            <person name="Romanazzi G."/>
            <person name="Faretra F."/>
        </authorList>
    </citation>
    <scope>NUCLEOTIDE SEQUENCE [LARGE SCALE GENOMIC DNA]</scope>
    <source>
        <strain evidence="4 5">Mlax316</strain>
    </source>
</reference>
<feature type="compositionally biased region" description="Low complexity" evidence="1">
    <location>
        <begin position="1131"/>
        <end position="1159"/>
    </location>
</feature>